<dbReference type="HOGENOM" id="CLU_1114397_0_0_11"/>
<dbReference type="Pfam" id="PF21845">
    <property type="entry name" value="DUF6904"/>
    <property type="match status" value="1"/>
</dbReference>
<dbReference type="AlphaFoldDB" id="C7N0S6"/>
<dbReference type="KEGG" id="shi:Shel_00800"/>
<gene>
    <name evidence="1" type="ordered locus">Shel_00800</name>
</gene>
<sequence>MDLLPHNETFSRQGGPMLIVEMTPNLLGIKIAGDYDDLNELYDAIWALTIADSDFPEDKRLRGTADELAMSTRLLSLCYDIRHAYQGDRNVELKDNGLNEWTAEYLGIDTNLKSVVFSVEVLYPEAMYEALILNYLMAKRTNHMLESNAVDMRDEWPGESLLDEPMAIVRAYLAKLLAAVGKQATKGRFERIKKGMKNYQYAAAMYEQWVDVINNDFAGMTKRRRAEELSVVVRDITECYKHDQYLDMKADIDRAAEKHGCHRSEIQIPGLYEWDDIEW</sequence>
<reference evidence="1 2" key="1">
    <citation type="journal article" date="2009" name="Stand. Genomic Sci.">
        <title>Complete genome sequence of Slackia heliotrinireducens type strain (RHS 1).</title>
        <authorList>
            <person name="Pukall R."/>
            <person name="Lapidus A."/>
            <person name="Nolan M."/>
            <person name="Copeland A."/>
            <person name="Glavina Del Rio T."/>
            <person name="Lucas S."/>
            <person name="Chen F."/>
            <person name="Tice H."/>
            <person name="Cheng J.F."/>
            <person name="Chertkov O."/>
            <person name="Bruce D."/>
            <person name="Goodwin L."/>
            <person name="Kuske C."/>
            <person name="Brettin T."/>
            <person name="Detter J.C."/>
            <person name="Han C."/>
            <person name="Pitluck S."/>
            <person name="Pati A."/>
            <person name="Mavrommatis K."/>
            <person name="Ivanova N."/>
            <person name="Ovchinnikova G."/>
            <person name="Chen A."/>
            <person name="Palaniappan K."/>
            <person name="Schneider S."/>
            <person name="Rohde M."/>
            <person name="Chain P."/>
            <person name="D'haeseleer P."/>
            <person name="Goker M."/>
            <person name="Bristow J."/>
            <person name="Eisen J.A."/>
            <person name="Markowitz V."/>
            <person name="Kyrpides N.C."/>
            <person name="Klenk H.P."/>
            <person name="Hugenholtz P."/>
        </authorList>
    </citation>
    <scope>NUCLEOTIDE SEQUENCE [LARGE SCALE GENOMIC DNA]</scope>
    <source>
        <strain evidence="2">ATCC 29202 / DSM 20476 / NCTC 11029 / RHS 1</strain>
    </source>
</reference>
<dbReference type="Proteomes" id="UP000002026">
    <property type="component" value="Chromosome"/>
</dbReference>
<protein>
    <submittedName>
        <fullName evidence="1">Uncharacterized protein</fullName>
    </submittedName>
</protein>
<dbReference type="EMBL" id="CP001684">
    <property type="protein sequence ID" value="ACV21154.1"/>
    <property type="molecule type" value="Genomic_DNA"/>
</dbReference>
<dbReference type="eggNOG" id="ENOG502Z97S">
    <property type="taxonomic scope" value="Bacteria"/>
</dbReference>
<name>C7N0S6_SLAHD</name>
<organism evidence="1 2">
    <name type="scientific">Slackia heliotrinireducens (strain ATCC 29202 / DSM 20476 / NCTC 11029 / RHS 1)</name>
    <name type="common">Peptococcus heliotrinreducens</name>
    <dbReference type="NCBI Taxonomy" id="471855"/>
    <lineage>
        <taxon>Bacteria</taxon>
        <taxon>Bacillati</taxon>
        <taxon>Actinomycetota</taxon>
        <taxon>Coriobacteriia</taxon>
        <taxon>Eggerthellales</taxon>
        <taxon>Eggerthellaceae</taxon>
        <taxon>Slackia</taxon>
    </lineage>
</organism>
<dbReference type="STRING" id="471855.Shel_00800"/>
<accession>C7N0S6</accession>
<keyword evidence="2" id="KW-1185">Reference proteome</keyword>
<proteinExistence type="predicted"/>
<dbReference type="InterPro" id="IPR054199">
    <property type="entry name" value="DUF6904"/>
</dbReference>
<evidence type="ECO:0000313" key="2">
    <source>
        <dbReference type="Proteomes" id="UP000002026"/>
    </source>
</evidence>
<evidence type="ECO:0000313" key="1">
    <source>
        <dbReference type="EMBL" id="ACV21154.1"/>
    </source>
</evidence>